<dbReference type="AlphaFoldDB" id="A0AA49GL30"/>
<feature type="transmembrane region" description="Helical" evidence="1">
    <location>
        <begin position="20"/>
        <end position="43"/>
    </location>
</feature>
<proteinExistence type="predicted"/>
<accession>A0AA49GL30</accession>
<dbReference type="EMBL" id="CP120682">
    <property type="protein sequence ID" value="WKN36103.1"/>
    <property type="molecule type" value="Genomic_DNA"/>
</dbReference>
<reference evidence="2" key="1">
    <citation type="journal article" date="2023" name="Comput. Struct. Biotechnol. J.">
        <title>Discovery of a novel marine Bacteroidetes with a rich repertoire of carbohydrate-active enzymes.</title>
        <authorList>
            <person name="Chen B."/>
            <person name="Liu G."/>
            <person name="Chen Q."/>
            <person name="Wang H."/>
            <person name="Liu L."/>
            <person name="Tang K."/>
        </authorList>
    </citation>
    <scope>NUCLEOTIDE SEQUENCE</scope>
    <source>
        <strain evidence="2">TK19036</strain>
    </source>
</reference>
<feature type="transmembrane region" description="Helical" evidence="1">
    <location>
        <begin position="309"/>
        <end position="330"/>
    </location>
</feature>
<protein>
    <submittedName>
        <fullName evidence="2">Uncharacterized protein</fullName>
    </submittedName>
</protein>
<gene>
    <name evidence="2" type="ORF">K4G66_27430</name>
</gene>
<evidence type="ECO:0000313" key="2">
    <source>
        <dbReference type="EMBL" id="WKN36103.1"/>
    </source>
</evidence>
<feature type="transmembrane region" description="Helical" evidence="1">
    <location>
        <begin position="374"/>
        <end position="395"/>
    </location>
</feature>
<feature type="transmembrane region" description="Helical" evidence="1">
    <location>
        <begin position="280"/>
        <end position="300"/>
    </location>
</feature>
<keyword evidence="1" id="KW-0472">Membrane</keyword>
<feature type="transmembrane region" description="Helical" evidence="1">
    <location>
        <begin position="241"/>
        <end position="260"/>
    </location>
</feature>
<feature type="transmembrane region" description="Helical" evidence="1">
    <location>
        <begin position="63"/>
        <end position="81"/>
    </location>
</feature>
<feature type="transmembrane region" description="Helical" evidence="1">
    <location>
        <begin position="185"/>
        <end position="204"/>
    </location>
</feature>
<reference evidence="2" key="2">
    <citation type="journal article" date="2024" name="Antonie Van Leeuwenhoek">
        <title>Roseihalotalea indica gen. nov., sp. nov., a halophilic Bacteroidetes from mesopelagic Southwest Indian Ocean with higher carbohydrate metabolic potential.</title>
        <authorList>
            <person name="Chen B."/>
            <person name="Zhang M."/>
            <person name="Lin D."/>
            <person name="Ye J."/>
            <person name="Tang K."/>
        </authorList>
    </citation>
    <scope>NUCLEOTIDE SEQUENCE</scope>
    <source>
        <strain evidence="2">TK19036</strain>
    </source>
</reference>
<feature type="transmembrane region" description="Helical" evidence="1">
    <location>
        <begin position="216"/>
        <end position="234"/>
    </location>
</feature>
<feature type="transmembrane region" description="Helical" evidence="1">
    <location>
        <begin position="101"/>
        <end position="124"/>
    </location>
</feature>
<sequence length="404" mass="45809">METTLTTRSLSVPEQRTHSLLLGIPVFIYATVFASFSIIIGLIWDISWHMSIGRDGLFSAPHLAMYLGAVIAGTFSGYQVLRTSFTASQLQKQQSVHFWGIFYSSLGALFCIWGAFAMLTSAPFDDWWHNTYGLDVTILSPPHTVLALGMMTIQFGAIISVLALQNREDPVKLSPELQLKRSQRLQFFYVLAAGFFLTMLYTIISEYQSRHDMHRSSFYMIGGGLYTFLLSAIARSSKLKWAATITTAVYTVLLMVMVWVLPLFPAQPKLGPILNHIDHFQAFDFPLLIIFPALAIDLILNRFAGRNDWLTALVAGPLFIMIFVMVQWPFGDFLMSAYARNGFFGVETWYFGSNPDWEYRYAYAPWMITSGWPLVKGLLIAAGLSILTTRLGLYWGKWMQQVRR</sequence>
<evidence type="ECO:0000256" key="1">
    <source>
        <dbReference type="SAM" id="Phobius"/>
    </source>
</evidence>
<feature type="transmembrane region" description="Helical" evidence="1">
    <location>
        <begin position="144"/>
        <end position="164"/>
    </location>
</feature>
<keyword evidence="1" id="KW-1133">Transmembrane helix</keyword>
<name>A0AA49GL30_9BACT</name>
<keyword evidence="1" id="KW-0812">Transmembrane</keyword>
<organism evidence="2">
    <name type="scientific">Roseihalotalea indica</name>
    <dbReference type="NCBI Taxonomy" id="2867963"/>
    <lineage>
        <taxon>Bacteria</taxon>
        <taxon>Pseudomonadati</taxon>
        <taxon>Bacteroidota</taxon>
        <taxon>Cytophagia</taxon>
        <taxon>Cytophagales</taxon>
        <taxon>Catalimonadaceae</taxon>
        <taxon>Roseihalotalea</taxon>
    </lineage>
</organism>